<dbReference type="AlphaFoldDB" id="A0A956RPQ3"/>
<dbReference type="SUPFAM" id="SSF52129">
    <property type="entry name" value="Caspase-like"/>
    <property type="match status" value="1"/>
</dbReference>
<reference evidence="3" key="2">
    <citation type="journal article" date="2021" name="Microbiome">
        <title>Successional dynamics and alternative stable states in a saline activated sludge microbial community over 9 years.</title>
        <authorList>
            <person name="Wang Y."/>
            <person name="Ye J."/>
            <person name="Ju F."/>
            <person name="Liu L."/>
            <person name="Boyd J.A."/>
            <person name="Deng Y."/>
            <person name="Parks D.H."/>
            <person name="Jiang X."/>
            <person name="Yin X."/>
            <person name="Woodcroft B.J."/>
            <person name="Tyson G.W."/>
            <person name="Hugenholtz P."/>
            <person name="Polz M.F."/>
            <person name="Zhang T."/>
        </authorList>
    </citation>
    <scope>NUCLEOTIDE SEQUENCE</scope>
    <source>
        <strain evidence="3">HKST-UBA01</strain>
    </source>
</reference>
<dbReference type="EMBL" id="JAGQHR010000293">
    <property type="protein sequence ID" value="MCA9728065.1"/>
    <property type="molecule type" value="Genomic_DNA"/>
</dbReference>
<dbReference type="Gene3D" id="2.60.40.4070">
    <property type="match status" value="1"/>
</dbReference>
<comment type="caution">
    <text evidence="3">The sequence shown here is derived from an EMBL/GenBank/DDBJ whole genome shotgun (WGS) entry which is preliminary data.</text>
</comment>
<protein>
    <recommendedName>
        <fullName evidence="2">Gingipain domain-containing protein</fullName>
    </recommendedName>
</protein>
<dbReference type="InterPro" id="IPR029031">
    <property type="entry name" value="Gingipain_N_sf"/>
</dbReference>
<evidence type="ECO:0000256" key="1">
    <source>
        <dbReference type="ARBA" id="ARBA00022729"/>
    </source>
</evidence>
<feature type="domain" description="Gingipain" evidence="2">
    <location>
        <begin position="7"/>
        <end position="316"/>
    </location>
</feature>
<dbReference type="Gene3D" id="3.40.50.1460">
    <property type="match status" value="1"/>
</dbReference>
<sequence>WTGGNRDDGPAYVLLMGDAHRDVRGKVTTDPSDFVPTYNRYFDRGYVNQIYDPRFSSDDFFALLDGPDDEGMDLYIGRISVGTASDAGIVVDKTISYETESDFGPWRDRVTLVADDLCQGTTPDSQFLWTHLRQTELLADTIFPMSLERDRIYLVEYGAECIYTNKPEAAAALLNSMNEGTLVVNYTGHGGETQIADERVFELSSVGSLTNANRLFLFLTASCSVGKYDVSSESLAEGLIRHGGGGAVIVFSASAVATSQGNSEVNQNFFLATFPGRDATRSRPVGEAAVNAKLNLPNGGINQRRFALHGDPAVRLLTAHEPIALDMKRVADGSALGDTLHRGVLTELRGRVLDATGETRTDFDGDAVVHVYDSALARRPLADDRSADYELSGVPIFRGTAAVHQGELAVRFQVPTALRTGDRGPAKIYVYAEDGDTDAAGSLPSLFVPEEPPPASDDQTGPELTWTLGQDGDFVPPEATISATLFDSSGVNVTSLVPSRAVVFRVEDAGEPLFAEDISARVVFGEDYRTGQLEIRLPGSLVEGHRYDAVLEASDNLNNRSALRHSFVLSGTGDSGFAFDRVFNLPNPTAGGTHFLGDLSEEAYVDVAIFTLSGRKIAHLAETRVTPDQFAGFGIAWDGHDEDGDRLANGVYLYKVTARPVSGGASRSRIQRLVVSR</sequence>
<dbReference type="GO" id="GO:0008234">
    <property type="term" value="F:cysteine-type peptidase activity"/>
    <property type="evidence" value="ECO:0007669"/>
    <property type="project" value="InterPro"/>
</dbReference>
<organism evidence="3 4">
    <name type="scientific">Eiseniibacteriota bacterium</name>
    <dbReference type="NCBI Taxonomy" id="2212470"/>
    <lineage>
        <taxon>Bacteria</taxon>
        <taxon>Candidatus Eiseniibacteriota</taxon>
    </lineage>
</organism>
<dbReference type="InterPro" id="IPR029030">
    <property type="entry name" value="Caspase-like_dom_sf"/>
</dbReference>
<gene>
    <name evidence="3" type="ORF">KC729_10310</name>
</gene>
<evidence type="ECO:0000259" key="2">
    <source>
        <dbReference type="Pfam" id="PF01364"/>
    </source>
</evidence>
<keyword evidence="1" id="KW-0732">Signal</keyword>
<dbReference type="Gene3D" id="3.40.50.10390">
    <property type="entry name" value="Gingipain r, domain 1"/>
    <property type="match status" value="1"/>
</dbReference>
<reference evidence="3" key="1">
    <citation type="submission" date="2020-04" db="EMBL/GenBank/DDBJ databases">
        <authorList>
            <person name="Zhang T."/>
        </authorList>
    </citation>
    <scope>NUCLEOTIDE SEQUENCE</scope>
    <source>
        <strain evidence="3">HKST-UBA01</strain>
    </source>
</reference>
<dbReference type="GO" id="GO:0006508">
    <property type="term" value="P:proteolysis"/>
    <property type="evidence" value="ECO:0007669"/>
    <property type="project" value="InterPro"/>
</dbReference>
<dbReference type="Pfam" id="PF01364">
    <property type="entry name" value="Peptidase_C25"/>
    <property type="match status" value="1"/>
</dbReference>
<name>A0A956RPQ3_UNCEI</name>
<dbReference type="Proteomes" id="UP000697710">
    <property type="component" value="Unassembled WGS sequence"/>
</dbReference>
<proteinExistence type="predicted"/>
<evidence type="ECO:0000313" key="4">
    <source>
        <dbReference type="Proteomes" id="UP000697710"/>
    </source>
</evidence>
<dbReference type="InterPro" id="IPR001769">
    <property type="entry name" value="Gingipain"/>
</dbReference>
<feature type="non-terminal residue" evidence="3">
    <location>
        <position position="1"/>
    </location>
</feature>
<evidence type="ECO:0000313" key="3">
    <source>
        <dbReference type="EMBL" id="MCA9728065.1"/>
    </source>
</evidence>
<accession>A0A956RPQ3</accession>